<sequence length="74" mass="8270">MATEHLEMILETISTGKNRLDVAQTTKNCLAVFQSHGLSETEFKAHMLLDGAVCPFHVTSHDQALPTRRRGYSK</sequence>
<protein>
    <submittedName>
        <fullName evidence="1">Uncharacterized protein</fullName>
    </submittedName>
</protein>
<evidence type="ECO:0000313" key="1">
    <source>
        <dbReference type="EMBL" id="ROW07698.1"/>
    </source>
</evidence>
<comment type="caution">
    <text evidence="1">The sequence shown here is derived from an EMBL/GenBank/DDBJ whole genome shotgun (WGS) entry which is preliminary data.</text>
</comment>
<reference evidence="1 2" key="1">
    <citation type="submission" date="2015-09" db="EMBL/GenBank/DDBJ databases">
        <title>Host preference determinants of Valsa canker pathogens revealed by comparative genomics.</title>
        <authorList>
            <person name="Yin Z."/>
            <person name="Huang L."/>
        </authorList>
    </citation>
    <scope>NUCLEOTIDE SEQUENCE [LARGE SCALE GENOMIC DNA]</scope>
    <source>
        <strain evidence="1 2">03-1</strain>
    </source>
</reference>
<name>A0A423WW39_9PEZI</name>
<evidence type="ECO:0000313" key="2">
    <source>
        <dbReference type="Proteomes" id="UP000283895"/>
    </source>
</evidence>
<dbReference type="Proteomes" id="UP000283895">
    <property type="component" value="Unassembled WGS sequence"/>
</dbReference>
<dbReference type="OrthoDB" id="5245608at2759"/>
<accession>A0A423WW39</accession>
<organism evidence="1 2">
    <name type="scientific">Cytospora schulzeri</name>
    <dbReference type="NCBI Taxonomy" id="448051"/>
    <lineage>
        <taxon>Eukaryota</taxon>
        <taxon>Fungi</taxon>
        <taxon>Dikarya</taxon>
        <taxon>Ascomycota</taxon>
        <taxon>Pezizomycotina</taxon>
        <taxon>Sordariomycetes</taxon>
        <taxon>Sordariomycetidae</taxon>
        <taxon>Diaporthales</taxon>
        <taxon>Cytosporaceae</taxon>
        <taxon>Cytospora</taxon>
    </lineage>
</organism>
<dbReference type="AlphaFoldDB" id="A0A423WW39"/>
<gene>
    <name evidence="1" type="ORF">VMCG_03494</name>
</gene>
<dbReference type="EMBL" id="LKEA01000007">
    <property type="protein sequence ID" value="ROW07698.1"/>
    <property type="molecule type" value="Genomic_DNA"/>
</dbReference>
<proteinExistence type="predicted"/>
<keyword evidence="2" id="KW-1185">Reference proteome</keyword>